<dbReference type="EMBL" id="BLRX01000086">
    <property type="protein sequence ID" value="GFP25421.1"/>
    <property type="molecule type" value="Genomic_DNA"/>
</dbReference>
<organism evidence="2 3">
    <name type="scientific">Candidatus Hakubella thermalkaliphila</name>
    <dbReference type="NCBI Taxonomy" id="2754717"/>
    <lineage>
        <taxon>Bacteria</taxon>
        <taxon>Bacillati</taxon>
        <taxon>Actinomycetota</taxon>
        <taxon>Actinomycetota incertae sedis</taxon>
        <taxon>Candidatus Hakubellales</taxon>
        <taxon>Candidatus Hakubellaceae</taxon>
        <taxon>Candidatus Hakubella</taxon>
    </lineage>
</organism>
<dbReference type="Proteomes" id="UP000543224">
    <property type="component" value="Unassembled WGS sequence"/>
</dbReference>
<gene>
    <name evidence="2" type="ORF">HKBW3S25_00893</name>
</gene>
<keyword evidence="1" id="KW-1133">Transmembrane helix</keyword>
<dbReference type="AlphaFoldDB" id="A0A6V8P218"/>
<proteinExistence type="predicted"/>
<comment type="caution">
    <text evidence="2">The sequence shown here is derived from an EMBL/GenBank/DDBJ whole genome shotgun (WGS) entry which is preliminary data.</text>
</comment>
<dbReference type="PANTHER" id="PTHR38454">
    <property type="entry name" value="INTEGRAL MEMBRANE PROTEIN-RELATED"/>
    <property type="match status" value="1"/>
</dbReference>
<protein>
    <recommendedName>
        <fullName evidence="4">YfhO family protein</fullName>
    </recommendedName>
</protein>
<name>A0A6V8P218_9ACTN</name>
<accession>A0A6V8P218</accession>
<feature type="transmembrane region" description="Helical" evidence="1">
    <location>
        <begin position="156"/>
        <end position="179"/>
    </location>
</feature>
<keyword evidence="1" id="KW-0472">Membrane</keyword>
<evidence type="ECO:0008006" key="4">
    <source>
        <dbReference type="Google" id="ProtNLM"/>
    </source>
</evidence>
<dbReference type="Pfam" id="PF09586">
    <property type="entry name" value="YfhO"/>
    <property type="match status" value="1"/>
</dbReference>
<sequence>MSPPGWIDSLALAYDREIKVYRYLEEQPRAFLVYRSRIIPEDRKILETLFYDPTFQLQQEVILEKGKTLGQGGSLTSSPPMPPEVEIVKYRQNEIILRARPEQESYLVVLDSYHPDWQAFVNGQEEKLLRANYNFRALYLPPGEHLVRIVYRPRDLMIGVTVSALSLGAALALLTYLGWKHKKSAQGETQKG</sequence>
<keyword evidence="1" id="KW-0812">Transmembrane</keyword>
<dbReference type="PANTHER" id="PTHR38454:SF1">
    <property type="entry name" value="INTEGRAL MEMBRANE PROTEIN"/>
    <property type="match status" value="1"/>
</dbReference>
<reference evidence="2 3" key="1">
    <citation type="journal article" date="2020" name="Front. Microbiol.">
        <title>Single-cell genomics of novel Actinobacteria with the Wood-Ljungdahl pathway discovered in a serpentinizing system.</title>
        <authorList>
            <person name="Merino N."/>
            <person name="Kawai M."/>
            <person name="Boyd E.S."/>
            <person name="Colman D.R."/>
            <person name="McGlynn S.E."/>
            <person name="Nealson K.H."/>
            <person name="Kurokawa K."/>
            <person name="Hongoh Y."/>
        </authorList>
    </citation>
    <scope>NUCLEOTIDE SEQUENCE [LARGE SCALE GENOMIC DNA]</scope>
    <source>
        <strain evidence="2 3">S25</strain>
    </source>
</reference>
<evidence type="ECO:0000256" key="1">
    <source>
        <dbReference type="SAM" id="Phobius"/>
    </source>
</evidence>
<evidence type="ECO:0000313" key="2">
    <source>
        <dbReference type="EMBL" id="GFP25421.1"/>
    </source>
</evidence>
<evidence type="ECO:0000313" key="3">
    <source>
        <dbReference type="Proteomes" id="UP000543224"/>
    </source>
</evidence>
<dbReference type="InterPro" id="IPR018580">
    <property type="entry name" value="Uncharacterised_YfhO"/>
</dbReference>